<dbReference type="GO" id="GO:0016020">
    <property type="term" value="C:membrane"/>
    <property type="evidence" value="ECO:0007669"/>
    <property type="project" value="UniProtKB-SubCell"/>
</dbReference>
<proteinExistence type="predicted"/>
<evidence type="ECO:0000256" key="7">
    <source>
        <dbReference type="SAM" id="Phobius"/>
    </source>
</evidence>
<dbReference type="CDD" id="cd15841">
    <property type="entry name" value="SNARE_Qc"/>
    <property type="match status" value="1"/>
</dbReference>
<gene>
    <name evidence="9" type="ORF">PTTT1_LOCUS31219</name>
</gene>
<sequence length="180" mass="19832">MSIAEWDNEYARLARSASQMRTKGIAISASDARTLQSGLQRLEVSLDNLPLAAGEIQRRKRLVQHLQQTSLPNGKNSGSGGQQQSQMSMAMQQQDAMIDELAVGVGRLKNQTVNIHDEARLHVNLLNGMETNLDEAHAGLEDETRRAARLREDQSVWRLQLIVAGLSVLLVLLIVMGLSP</sequence>
<keyword evidence="3 7" id="KW-0812">Transmembrane</keyword>
<evidence type="ECO:0000313" key="9">
    <source>
        <dbReference type="EMBL" id="CAG9286099.1"/>
    </source>
</evidence>
<dbReference type="EMBL" id="OU594962">
    <property type="protein sequence ID" value="CAG9286099.1"/>
    <property type="molecule type" value="Genomic_DNA"/>
</dbReference>
<evidence type="ECO:0000256" key="5">
    <source>
        <dbReference type="ARBA" id="ARBA00023136"/>
    </source>
</evidence>
<dbReference type="PANTHER" id="PTHR12791">
    <property type="entry name" value="GOLGI SNARE BET1-RELATED"/>
    <property type="match status" value="1"/>
</dbReference>
<evidence type="ECO:0000256" key="2">
    <source>
        <dbReference type="ARBA" id="ARBA00022448"/>
    </source>
</evidence>
<dbReference type="GO" id="GO:0005737">
    <property type="term" value="C:cytoplasm"/>
    <property type="evidence" value="ECO:0007669"/>
    <property type="project" value="UniProtKB-ARBA"/>
</dbReference>
<keyword evidence="5 7" id="KW-0472">Membrane</keyword>
<evidence type="ECO:0000256" key="3">
    <source>
        <dbReference type="ARBA" id="ARBA00022692"/>
    </source>
</evidence>
<dbReference type="InterPro" id="IPR000727">
    <property type="entry name" value="T_SNARE_dom"/>
</dbReference>
<dbReference type="GO" id="GO:0012505">
    <property type="term" value="C:endomembrane system"/>
    <property type="evidence" value="ECO:0007669"/>
    <property type="project" value="UniProtKB-ARBA"/>
</dbReference>
<keyword evidence="4 7" id="KW-1133">Transmembrane helix</keyword>
<dbReference type="Proteomes" id="UP000836788">
    <property type="component" value="Chromosome 21"/>
</dbReference>
<feature type="domain" description="T-SNARE coiled-coil homology" evidence="8">
    <location>
        <begin position="88"/>
        <end position="150"/>
    </location>
</feature>
<organism evidence="9">
    <name type="scientific">Phaeodactylum tricornutum</name>
    <name type="common">Diatom</name>
    <dbReference type="NCBI Taxonomy" id="2850"/>
    <lineage>
        <taxon>Eukaryota</taxon>
        <taxon>Sar</taxon>
        <taxon>Stramenopiles</taxon>
        <taxon>Ochrophyta</taxon>
        <taxon>Bacillariophyta</taxon>
        <taxon>Bacillariophyceae</taxon>
        <taxon>Bacillariophycidae</taxon>
        <taxon>Naviculales</taxon>
        <taxon>Phaeodactylaceae</taxon>
        <taxon>Phaeodactylum</taxon>
    </lineage>
</organism>
<dbReference type="AlphaFoldDB" id="A0A8J9T8U2"/>
<dbReference type="SUPFAM" id="SSF58038">
    <property type="entry name" value="SNARE fusion complex"/>
    <property type="match status" value="1"/>
</dbReference>
<evidence type="ECO:0000256" key="6">
    <source>
        <dbReference type="SAM" id="MobiDB-lite"/>
    </source>
</evidence>
<evidence type="ECO:0000256" key="1">
    <source>
        <dbReference type="ARBA" id="ARBA00004167"/>
    </source>
</evidence>
<keyword evidence="2" id="KW-0813">Transport</keyword>
<reference evidence="9" key="1">
    <citation type="submission" date="2022-02" db="EMBL/GenBank/DDBJ databases">
        <authorList>
            <person name="Giguere J D."/>
        </authorList>
    </citation>
    <scope>NUCLEOTIDE SEQUENCE</scope>
    <source>
        <strain evidence="9">CCAP 1055/1</strain>
    </source>
</reference>
<comment type="subcellular location">
    <subcellularLocation>
        <location evidence="1">Membrane</location>
        <topology evidence="1">Single-pass membrane protein</topology>
    </subcellularLocation>
</comment>
<name>A0A8J9T8U2_PHATR</name>
<dbReference type="OMA" id="WDNDYAR"/>
<evidence type="ECO:0000259" key="8">
    <source>
        <dbReference type="PROSITE" id="PS50192"/>
    </source>
</evidence>
<feature type="region of interest" description="Disordered" evidence="6">
    <location>
        <begin position="68"/>
        <end position="89"/>
    </location>
</feature>
<dbReference type="Gene3D" id="1.20.5.110">
    <property type="match status" value="1"/>
</dbReference>
<feature type="transmembrane region" description="Helical" evidence="7">
    <location>
        <begin position="156"/>
        <end position="178"/>
    </location>
</feature>
<accession>A0A8J9T8U2</accession>
<dbReference type="PROSITE" id="PS50192">
    <property type="entry name" value="T_SNARE"/>
    <property type="match status" value="1"/>
</dbReference>
<evidence type="ECO:0000256" key="4">
    <source>
        <dbReference type="ARBA" id="ARBA00022989"/>
    </source>
</evidence>
<protein>
    <recommendedName>
        <fullName evidence="8">t-SNARE coiled-coil homology domain-containing protein</fullName>
    </recommendedName>
</protein>